<dbReference type="InterPro" id="IPR018060">
    <property type="entry name" value="HTH_AraC"/>
</dbReference>
<sequence length="330" mass="37591">MQSAIGEVDFNHQSQHADFAHHLMSGICGQHQLSTRCRDDLNFKYVGMRFPQKRLAIGSISYGANVAIHVANLGAYTISLPTQGRQCLDSHGAQFTSNIHQGVIVSGNDTQDLLIDKDCIKLQVVIPVASIEQTLAHMLQKPLSQAVVFDPEMYVNSQPAIGVWWKHIRHFLQSRSHYTQFSGMPMLAADYENLVIKSLLLSQEHNYSAALRQLNQPSIPKHIQYVHQFILTHARNPICVDDLVRLAGVSKSKLYEEFKLYYGTSPMSYLRQYRLQQIHNALKNPFQQPKLSISQLAYEWGFTHLSRFSEEYRQEFGENPSETKLKAIAH</sequence>
<dbReference type="Pfam" id="PF14525">
    <property type="entry name" value="AraC_binding_2"/>
    <property type="match status" value="1"/>
</dbReference>
<evidence type="ECO:0000256" key="2">
    <source>
        <dbReference type="ARBA" id="ARBA00023125"/>
    </source>
</evidence>
<dbReference type="SUPFAM" id="SSF46689">
    <property type="entry name" value="Homeodomain-like"/>
    <property type="match status" value="2"/>
</dbReference>
<evidence type="ECO:0000256" key="1">
    <source>
        <dbReference type="ARBA" id="ARBA00023015"/>
    </source>
</evidence>
<evidence type="ECO:0000256" key="3">
    <source>
        <dbReference type="ARBA" id="ARBA00023163"/>
    </source>
</evidence>
<organism evidence="5 6">
    <name type="scientific">Vitreoscilla stercoraria</name>
    <dbReference type="NCBI Taxonomy" id="61"/>
    <lineage>
        <taxon>Bacteria</taxon>
        <taxon>Pseudomonadati</taxon>
        <taxon>Pseudomonadota</taxon>
        <taxon>Betaproteobacteria</taxon>
        <taxon>Neisseriales</taxon>
        <taxon>Neisseriaceae</taxon>
        <taxon>Vitreoscilla</taxon>
    </lineage>
</organism>
<dbReference type="InterPro" id="IPR050204">
    <property type="entry name" value="AraC_XylS_family_regulators"/>
</dbReference>
<dbReference type="EMBL" id="CP091512">
    <property type="protein sequence ID" value="UOO93299.1"/>
    <property type="molecule type" value="Genomic_DNA"/>
</dbReference>
<keyword evidence="6" id="KW-1185">Reference proteome</keyword>
<feature type="domain" description="HTH araC/xylS-type" evidence="4">
    <location>
        <begin position="224"/>
        <end position="326"/>
    </location>
</feature>
<reference evidence="5" key="2">
    <citation type="journal article" date="2022" name="Res Sq">
        <title>Evolution of multicellular longitudinally dividing oral cavity symbionts (Neisseriaceae).</title>
        <authorList>
            <person name="Nyongesa S."/>
            <person name="Weber P."/>
            <person name="Bernet E."/>
            <person name="Pullido F."/>
            <person name="Nieckarz M."/>
            <person name="Delaby M."/>
            <person name="Nieves C."/>
            <person name="Viehboeck T."/>
            <person name="Krause N."/>
            <person name="Rivera-Millot A."/>
            <person name="Nakamura A."/>
            <person name="Vischer N."/>
            <person name="VanNieuwenhze M."/>
            <person name="Brun Y."/>
            <person name="Cava F."/>
            <person name="Bulgheresi S."/>
            <person name="Veyrier F."/>
        </authorList>
    </citation>
    <scope>NUCLEOTIDE SEQUENCE</scope>
    <source>
        <strain evidence="5">SAG 1488-6</strain>
    </source>
</reference>
<dbReference type="InterPro" id="IPR009057">
    <property type="entry name" value="Homeodomain-like_sf"/>
</dbReference>
<dbReference type="PANTHER" id="PTHR46796:SF12">
    <property type="entry name" value="HTH-TYPE DNA-BINDING TRANSCRIPTIONAL ACTIVATOR EUTR"/>
    <property type="match status" value="1"/>
</dbReference>
<gene>
    <name evidence="5" type="ORF">LVJ81_04505</name>
</gene>
<proteinExistence type="predicted"/>
<dbReference type="InterPro" id="IPR035418">
    <property type="entry name" value="AraC-bd_2"/>
</dbReference>
<dbReference type="Pfam" id="PF12833">
    <property type="entry name" value="HTH_18"/>
    <property type="match status" value="1"/>
</dbReference>
<dbReference type="PROSITE" id="PS01124">
    <property type="entry name" value="HTH_ARAC_FAMILY_2"/>
    <property type="match status" value="1"/>
</dbReference>
<dbReference type="SMART" id="SM00342">
    <property type="entry name" value="HTH_ARAC"/>
    <property type="match status" value="1"/>
</dbReference>
<name>A0ABY4ED44_VITST</name>
<dbReference type="Proteomes" id="UP000832034">
    <property type="component" value="Chromosome"/>
</dbReference>
<keyword evidence="1" id="KW-0805">Transcription regulation</keyword>
<accession>A0ABY4ED44</accession>
<evidence type="ECO:0000313" key="5">
    <source>
        <dbReference type="EMBL" id="UOO93299.1"/>
    </source>
</evidence>
<keyword evidence="2" id="KW-0238">DNA-binding</keyword>
<reference evidence="5" key="1">
    <citation type="submission" date="2021-12" db="EMBL/GenBank/DDBJ databases">
        <authorList>
            <person name="Veyrier F.J."/>
        </authorList>
    </citation>
    <scope>NUCLEOTIDE SEQUENCE</scope>
    <source>
        <strain evidence="5">SAG 1488-6</strain>
    </source>
</reference>
<protein>
    <submittedName>
        <fullName evidence="5">AraC family transcriptional regulator</fullName>
    </submittedName>
</protein>
<dbReference type="RefSeq" id="WP_026353431.1">
    <property type="nucleotide sequence ID" value="NZ_CP091512.1"/>
</dbReference>
<dbReference type="Gene3D" id="1.10.10.60">
    <property type="entry name" value="Homeodomain-like"/>
    <property type="match status" value="1"/>
</dbReference>
<dbReference type="PANTHER" id="PTHR46796">
    <property type="entry name" value="HTH-TYPE TRANSCRIPTIONAL ACTIVATOR RHAS-RELATED"/>
    <property type="match status" value="1"/>
</dbReference>
<evidence type="ECO:0000313" key="6">
    <source>
        <dbReference type="Proteomes" id="UP000832034"/>
    </source>
</evidence>
<keyword evidence="3" id="KW-0804">Transcription</keyword>
<evidence type="ECO:0000259" key="4">
    <source>
        <dbReference type="PROSITE" id="PS01124"/>
    </source>
</evidence>